<dbReference type="RefSeq" id="WP_010073082.1">
    <property type="nucleotide sequence ID" value="NC_014393.1"/>
</dbReference>
<reference evidence="2 3" key="1">
    <citation type="submission" date="2010-08" db="EMBL/GenBank/DDBJ databases">
        <title>Complete sequence of Clostridium cellulovorans 743B.</title>
        <authorList>
            <consortium name="US DOE Joint Genome Institute"/>
            <person name="Lucas S."/>
            <person name="Copeland A."/>
            <person name="Lapidus A."/>
            <person name="Cheng J.-F."/>
            <person name="Bruce D."/>
            <person name="Goodwin L."/>
            <person name="Pitluck S."/>
            <person name="Chertkov O."/>
            <person name="Detter J.C."/>
            <person name="Han C."/>
            <person name="Tapia R."/>
            <person name="Land M."/>
            <person name="Hauser L."/>
            <person name="Chang Y.-J."/>
            <person name="Jeffries C."/>
            <person name="Kyrpides N."/>
            <person name="Ivanova N."/>
            <person name="Mikhailova N."/>
            <person name="Hemme C.L."/>
            <person name="Woyke T."/>
        </authorList>
    </citation>
    <scope>NUCLEOTIDE SEQUENCE [LARGE SCALE GENOMIC DNA]</scope>
    <source>
        <strain evidence="3">ATCC 35296 / DSM 3052 / OCM 3 / 743B</strain>
    </source>
</reference>
<dbReference type="SUPFAM" id="SSF55729">
    <property type="entry name" value="Acyl-CoA N-acyltransferases (Nat)"/>
    <property type="match status" value="1"/>
</dbReference>
<dbReference type="KEGG" id="ccb:Clocel_0018"/>
<proteinExistence type="predicted"/>
<gene>
    <name evidence="2" type="ordered locus">Clocel_0018</name>
</gene>
<dbReference type="STRING" id="573061.Clocel_0018"/>
<dbReference type="eggNOG" id="COG0456">
    <property type="taxonomic scope" value="Bacteria"/>
</dbReference>
<dbReference type="Gene3D" id="3.40.630.30">
    <property type="match status" value="1"/>
</dbReference>
<dbReference type="GO" id="GO:0016747">
    <property type="term" value="F:acyltransferase activity, transferring groups other than amino-acyl groups"/>
    <property type="evidence" value="ECO:0007669"/>
    <property type="project" value="InterPro"/>
</dbReference>
<keyword evidence="2" id="KW-0808">Transferase</keyword>
<dbReference type="Pfam" id="PF00583">
    <property type="entry name" value="Acetyltransf_1"/>
    <property type="match status" value="1"/>
</dbReference>
<dbReference type="OrthoDB" id="156739at2"/>
<organism evidence="2 3">
    <name type="scientific">Clostridium cellulovorans (strain ATCC 35296 / DSM 3052 / OCM 3 / 743B)</name>
    <dbReference type="NCBI Taxonomy" id="573061"/>
    <lineage>
        <taxon>Bacteria</taxon>
        <taxon>Bacillati</taxon>
        <taxon>Bacillota</taxon>
        <taxon>Clostridia</taxon>
        <taxon>Eubacteriales</taxon>
        <taxon>Clostridiaceae</taxon>
        <taxon>Clostridium</taxon>
    </lineage>
</organism>
<keyword evidence="3" id="KW-1185">Reference proteome</keyword>
<sequence length="170" mass="20003">MKSSIYNYDEGNISLCPVESYHSEFLFRLFIESRSDLSLISGLDEEQKLNIIYQQFIMEQQQLEVMYPKADFNVVMLNNEPIGRFYVYYGERKVRVLEIALLEKYRRIGIGSKLLITVIEEAGRLGKNLNLQVAWFNAGAYTFYEKLGFKVIDDSYVYKTMEYAKGYNRM</sequence>
<dbReference type="InterPro" id="IPR000182">
    <property type="entry name" value="GNAT_dom"/>
</dbReference>
<evidence type="ECO:0000313" key="2">
    <source>
        <dbReference type="EMBL" id="ADL49809.1"/>
    </source>
</evidence>
<evidence type="ECO:0000259" key="1">
    <source>
        <dbReference type="PROSITE" id="PS51186"/>
    </source>
</evidence>
<feature type="domain" description="N-acetyltransferase" evidence="1">
    <location>
        <begin position="25"/>
        <end position="166"/>
    </location>
</feature>
<protein>
    <submittedName>
        <fullName evidence="2">GCN5-related N-acetyltransferase</fullName>
    </submittedName>
</protein>
<dbReference type="CDD" id="cd04301">
    <property type="entry name" value="NAT_SF"/>
    <property type="match status" value="1"/>
</dbReference>
<name>D9SMM4_CLOC7</name>
<dbReference type="HOGENOM" id="CLU_013985_22_0_9"/>
<dbReference type="Proteomes" id="UP000002730">
    <property type="component" value="Chromosome"/>
</dbReference>
<evidence type="ECO:0000313" key="3">
    <source>
        <dbReference type="Proteomes" id="UP000002730"/>
    </source>
</evidence>
<dbReference type="AlphaFoldDB" id="D9SMM4"/>
<dbReference type="PROSITE" id="PS51186">
    <property type="entry name" value="GNAT"/>
    <property type="match status" value="1"/>
</dbReference>
<accession>D9SMM4</accession>
<dbReference type="EMBL" id="CP002160">
    <property type="protein sequence ID" value="ADL49809.1"/>
    <property type="molecule type" value="Genomic_DNA"/>
</dbReference>
<dbReference type="InterPro" id="IPR016181">
    <property type="entry name" value="Acyl_CoA_acyltransferase"/>
</dbReference>